<proteinExistence type="inferred from homology"/>
<organism evidence="8 9">
    <name type="scientific">Eubacterium maltosivorans</name>
    <dbReference type="NCBI Taxonomy" id="2041044"/>
    <lineage>
        <taxon>Bacteria</taxon>
        <taxon>Bacillati</taxon>
        <taxon>Bacillota</taxon>
        <taxon>Clostridia</taxon>
        <taxon>Eubacteriales</taxon>
        <taxon>Eubacteriaceae</taxon>
        <taxon>Eubacterium</taxon>
    </lineage>
</organism>
<dbReference type="PANTHER" id="PTHR43285">
    <property type="entry name" value="ANTHRANILATE PHOSPHORIBOSYLTRANSFERASE"/>
    <property type="match status" value="1"/>
</dbReference>
<feature type="domain" description="Glycosyl transferase family 3 N-terminal" evidence="7">
    <location>
        <begin position="11"/>
        <end position="68"/>
    </location>
</feature>
<dbReference type="EC" id="2.4.2.18" evidence="5"/>
<dbReference type="InterPro" id="IPR017459">
    <property type="entry name" value="Glycosyl_Trfase_fam3_N_dom"/>
</dbReference>
<dbReference type="Pfam" id="PF00591">
    <property type="entry name" value="Glycos_transf_3"/>
    <property type="match status" value="1"/>
</dbReference>
<feature type="binding site" evidence="5">
    <location>
        <position position="97"/>
    </location>
    <ligand>
        <name>5-phospho-alpha-D-ribose 1-diphosphate</name>
        <dbReference type="ChEBI" id="CHEBI:58017"/>
    </ligand>
</feature>
<feature type="binding site" evidence="5">
    <location>
        <position position="237"/>
    </location>
    <ligand>
        <name>Mg(2+)</name>
        <dbReference type="ChEBI" id="CHEBI:18420"/>
        <label>2</label>
    </ligand>
</feature>
<dbReference type="AlphaFoldDB" id="A0A4P9C3Y5"/>
<evidence type="ECO:0000313" key="8">
    <source>
        <dbReference type="EMBL" id="QCT70027.1"/>
    </source>
</evidence>
<comment type="function">
    <text evidence="5">Catalyzes the transfer of the phosphoribosyl group of 5-phosphorylribose-1-pyrophosphate (PRPP) to anthranilate to yield N-(5'-phosphoribosyl)-anthranilate (PRA).</text>
</comment>
<comment type="caution">
    <text evidence="5">Lacks conserved residue(s) required for the propagation of feature annotation.</text>
</comment>
<dbReference type="InterPro" id="IPR005940">
    <property type="entry name" value="Anthranilate_Pribosyl_Tfrase"/>
</dbReference>
<keyword evidence="9" id="KW-1185">Reference proteome</keyword>
<name>A0A4P9C3Y5_EUBML</name>
<dbReference type="Proteomes" id="UP000218387">
    <property type="component" value="Chromosome"/>
</dbReference>
<comment type="subunit">
    <text evidence="5">Homodimer.</text>
</comment>
<dbReference type="InterPro" id="IPR036320">
    <property type="entry name" value="Glycosyl_Trfase_fam3_N_dom_sf"/>
</dbReference>
<evidence type="ECO:0000256" key="3">
    <source>
        <dbReference type="ARBA" id="ARBA00022822"/>
    </source>
</evidence>
<reference evidence="8 9" key="1">
    <citation type="submission" date="2018-05" db="EMBL/GenBank/DDBJ databases">
        <title>Genome comparison of Eubacterium sp.</title>
        <authorList>
            <person name="Feng Y."/>
            <person name="Sanchez-Andrea I."/>
            <person name="Stams A.J.M."/>
            <person name="De Vos W.M."/>
        </authorList>
    </citation>
    <scope>NUCLEOTIDE SEQUENCE [LARGE SCALE GENOMIC DNA]</scope>
    <source>
        <strain evidence="8 9">YI</strain>
    </source>
</reference>
<dbReference type="NCBIfam" id="TIGR01245">
    <property type="entry name" value="trpD"/>
    <property type="match status" value="1"/>
</dbReference>
<dbReference type="Gene3D" id="1.20.970.10">
    <property type="entry name" value="Transferase, Pyrimidine Nucleoside Phosphorylase, Chain C"/>
    <property type="match status" value="1"/>
</dbReference>
<dbReference type="RefSeq" id="WP_096919443.1">
    <property type="nucleotide sequence ID" value="NZ_CP029487.1"/>
</dbReference>
<dbReference type="SUPFAM" id="SSF52418">
    <property type="entry name" value="Nucleoside phosphorylase/phosphoribosyltransferase catalytic domain"/>
    <property type="match status" value="1"/>
</dbReference>
<dbReference type="HAMAP" id="MF_00211">
    <property type="entry name" value="TrpD"/>
    <property type="match status" value="1"/>
</dbReference>
<feature type="binding site" evidence="5">
    <location>
        <position position="89"/>
    </location>
    <ligand>
        <name>anthranilate</name>
        <dbReference type="ChEBI" id="CHEBI:16567"/>
        <label>1</label>
    </ligand>
</feature>
<evidence type="ECO:0000256" key="4">
    <source>
        <dbReference type="ARBA" id="ARBA00023141"/>
    </source>
</evidence>
<feature type="binding site" evidence="5">
    <location>
        <position position="238"/>
    </location>
    <ligand>
        <name>Mg(2+)</name>
        <dbReference type="ChEBI" id="CHEBI:18420"/>
        <label>1</label>
    </ligand>
</feature>
<feature type="domain" description="Glycosyl transferase family 3" evidence="6">
    <location>
        <begin position="83"/>
        <end position="339"/>
    </location>
</feature>
<dbReference type="Gene3D" id="3.40.1030.10">
    <property type="entry name" value="Nucleoside phosphorylase/phosphoribosyltransferase catalytic domain"/>
    <property type="match status" value="1"/>
</dbReference>
<feature type="binding site" evidence="5">
    <location>
        <position position="129"/>
    </location>
    <ligand>
        <name>5-phospho-alpha-D-ribose 1-diphosphate</name>
        <dbReference type="ChEBI" id="CHEBI:58017"/>
    </ligand>
</feature>
<evidence type="ECO:0000256" key="5">
    <source>
        <dbReference type="HAMAP-Rule" id="MF_00211"/>
    </source>
</evidence>
<dbReference type="KEGG" id="emt:CPZ25_001445"/>
<keyword evidence="5" id="KW-0028">Amino-acid biosynthesis</keyword>
<evidence type="ECO:0000256" key="2">
    <source>
        <dbReference type="ARBA" id="ARBA00022679"/>
    </source>
</evidence>
<comment type="catalytic activity">
    <reaction evidence="5">
        <text>N-(5-phospho-beta-D-ribosyl)anthranilate + diphosphate = 5-phospho-alpha-D-ribose 1-diphosphate + anthranilate</text>
        <dbReference type="Rhea" id="RHEA:11768"/>
        <dbReference type="ChEBI" id="CHEBI:16567"/>
        <dbReference type="ChEBI" id="CHEBI:18277"/>
        <dbReference type="ChEBI" id="CHEBI:33019"/>
        <dbReference type="ChEBI" id="CHEBI:58017"/>
        <dbReference type="EC" id="2.4.2.18"/>
    </reaction>
</comment>
<dbReference type="GO" id="GO:0000287">
    <property type="term" value="F:magnesium ion binding"/>
    <property type="evidence" value="ECO:0007669"/>
    <property type="project" value="UniProtKB-UniRule"/>
</dbReference>
<keyword evidence="1 5" id="KW-0328">Glycosyltransferase</keyword>
<evidence type="ECO:0000256" key="1">
    <source>
        <dbReference type="ARBA" id="ARBA00022676"/>
    </source>
</evidence>
<keyword evidence="5" id="KW-0460">Magnesium</keyword>
<dbReference type="InterPro" id="IPR035902">
    <property type="entry name" value="Nuc_phospho_transferase"/>
</dbReference>
<dbReference type="GO" id="GO:0004048">
    <property type="term" value="F:anthranilate phosphoribosyltransferase activity"/>
    <property type="evidence" value="ECO:0007669"/>
    <property type="project" value="UniProtKB-UniRule"/>
</dbReference>
<feature type="binding site" evidence="5">
    <location>
        <position position="238"/>
    </location>
    <ligand>
        <name>Mg(2+)</name>
        <dbReference type="ChEBI" id="CHEBI:18420"/>
        <label>2</label>
    </ligand>
</feature>
<comment type="similarity">
    <text evidence="5">Belongs to the anthranilate phosphoribosyltransferase family.</text>
</comment>
<evidence type="ECO:0000313" key="9">
    <source>
        <dbReference type="Proteomes" id="UP000218387"/>
    </source>
</evidence>
<keyword evidence="5" id="KW-0479">Metal-binding</keyword>
<keyword evidence="3 5" id="KW-0822">Tryptophan biosynthesis</keyword>
<comment type="pathway">
    <text evidence="5">Amino-acid biosynthesis; L-tryptophan biosynthesis; L-tryptophan from chorismate: step 2/5.</text>
</comment>
<dbReference type="InterPro" id="IPR000312">
    <property type="entry name" value="Glycosyl_Trfase_fam3"/>
</dbReference>
<dbReference type="SUPFAM" id="SSF47648">
    <property type="entry name" value="Nucleoside phosphorylase/phosphoribosyltransferase N-terminal domain"/>
    <property type="match status" value="1"/>
</dbReference>
<feature type="binding site" evidence="5">
    <location>
        <position position="101"/>
    </location>
    <ligand>
        <name>Mg(2+)</name>
        <dbReference type="ChEBI" id="CHEBI:18420"/>
        <label>1</label>
    </ligand>
</feature>
<evidence type="ECO:0000259" key="6">
    <source>
        <dbReference type="Pfam" id="PF00591"/>
    </source>
</evidence>
<feature type="binding site" evidence="5">
    <location>
        <begin position="99"/>
        <end position="102"/>
    </location>
    <ligand>
        <name>5-phospho-alpha-D-ribose 1-diphosphate</name>
        <dbReference type="ChEBI" id="CHEBI:58017"/>
    </ligand>
</feature>
<dbReference type="GO" id="GO:0005829">
    <property type="term" value="C:cytosol"/>
    <property type="evidence" value="ECO:0007669"/>
    <property type="project" value="TreeGrafter"/>
</dbReference>
<gene>
    <name evidence="5 8" type="primary">trpD</name>
    <name evidence="8" type="ORF">CPZ25_001445</name>
</gene>
<dbReference type="GO" id="GO:0000162">
    <property type="term" value="P:L-tryptophan biosynthetic process"/>
    <property type="evidence" value="ECO:0007669"/>
    <property type="project" value="UniProtKB-UniRule"/>
</dbReference>
<dbReference type="PANTHER" id="PTHR43285:SF2">
    <property type="entry name" value="ANTHRANILATE PHOSPHORIBOSYLTRANSFERASE"/>
    <property type="match status" value="1"/>
</dbReference>
<accession>A0A4P9C3Y5</accession>
<dbReference type="Pfam" id="PF02885">
    <property type="entry name" value="Glycos_trans_3N"/>
    <property type="match status" value="1"/>
</dbReference>
<protein>
    <recommendedName>
        <fullName evidence="5">Anthranilate phosphoribosyltransferase</fullName>
        <ecNumber evidence="5">2.4.2.18</ecNumber>
    </recommendedName>
</protein>
<sequence length="369" mass="38692">MEAVTMKEYGQVITGLINRENLTKEESKEMFMEILGDRQTPMQQGAFLAALSAKGPTAAEVAGSFEAIYEIDTCKVTPQTAVPVVENCGTGMDTFKTFNISTVAGIIAAADGVPMAKHGSRALTSVCGTIDAVEALGVDVDCSVDVVKASIETAGIGIFNGMSPEVHPTALGRVLSQISFGSVLNISASLANPALPKYAVRGVYSLDMLEFVPDIMHEIGYEHALVVYGEAGSGCIDEASTVGPTHVAELMPDGTVKRSTLTPESLGIEPGCLDELAPWDSVDAAAQGIVRILKGASTPTRANIVCLNSALILYVAGKADSIQEGYMRSHELIASGKAYKALEKWVATQNRNPQAGLAKLKAVAQAAEV</sequence>
<keyword evidence="4 5" id="KW-0057">Aromatic amino acid biosynthesis</keyword>
<dbReference type="EMBL" id="CP029487">
    <property type="protein sequence ID" value="QCT70027.1"/>
    <property type="molecule type" value="Genomic_DNA"/>
</dbReference>
<keyword evidence="2 5" id="KW-0808">Transferase</keyword>
<evidence type="ECO:0000259" key="7">
    <source>
        <dbReference type="Pfam" id="PF02885"/>
    </source>
</evidence>
<feature type="binding site" evidence="5">
    <location>
        <position position="89"/>
    </location>
    <ligand>
        <name>5-phospho-alpha-D-ribose 1-diphosphate</name>
        <dbReference type="ChEBI" id="CHEBI:58017"/>
    </ligand>
</feature>
<comment type="cofactor">
    <cofactor evidence="5">
        <name>Mg(2+)</name>
        <dbReference type="ChEBI" id="CHEBI:18420"/>
    </cofactor>
    <text evidence="5">Binds 2 magnesium ions per monomer.</text>
</comment>
<feature type="binding site" evidence="5">
    <location>
        <begin position="117"/>
        <end position="125"/>
    </location>
    <ligand>
        <name>5-phospho-alpha-D-ribose 1-diphosphate</name>
        <dbReference type="ChEBI" id="CHEBI:58017"/>
    </ligand>
</feature>